<dbReference type="EMBL" id="JAVXUO010000745">
    <property type="protein sequence ID" value="KAK2989399.1"/>
    <property type="molecule type" value="Genomic_DNA"/>
</dbReference>
<dbReference type="Pfam" id="PF10250">
    <property type="entry name" value="O-FucT"/>
    <property type="match status" value="1"/>
</dbReference>
<dbReference type="PANTHER" id="PTHR31741:SF3">
    <property type="entry name" value="O-FUCOSYLTRANSFERASE FAMILY PROTEIN"/>
    <property type="match status" value="1"/>
</dbReference>
<evidence type="ECO:0000256" key="7">
    <source>
        <dbReference type="ARBA" id="ARBA00022968"/>
    </source>
</evidence>
<proteinExistence type="inferred from homology"/>
<comment type="caution">
    <text evidence="15">The sequence shown here is derived from an EMBL/GenBank/DDBJ whole genome shotgun (WGS) entry which is preliminary data.</text>
</comment>
<feature type="transmembrane region" description="Helical" evidence="14">
    <location>
        <begin position="33"/>
        <end position="56"/>
    </location>
</feature>
<dbReference type="AlphaFoldDB" id="A0AA88ULB6"/>
<name>A0AA88ULB6_9ASTE</name>
<evidence type="ECO:0000313" key="15">
    <source>
        <dbReference type="EMBL" id="KAK2989399.1"/>
    </source>
</evidence>
<keyword evidence="9 14" id="KW-0472">Membrane</keyword>
<keyword evidence="6 14" id="KW-0812">Transmembrane</keyword>
<dbReference type="CDD" id="cd11299">
    <property type="entry name" value="O-FucT_plant"/>
    <property type="match status" value="1"/>
</dbReference>
<dbReference type="GO" id="GO:0006004">
    <property type="term" value="P:fucose metabolic process"/>
    <property type="evidence" value="ECO:0007669"/>
    <property type="project" value="UniProtKB-KW"/>
</dbReference>
<evidence type="ECO:0000256" key="8">
    <source>
        <dbReference type="ARBA" id="ARBA00022989"/>
    </source>
</evidence>
<dbReference type="PANTHER" id="PTHR31741">
    <property type="entry name" value="OS02G0726500 PROTEIN-RELATED"/>
    <property type="match status" value="1"/>
</dbReference>
<dbReference type="FunFam" id="3.40.50.11350:FF:000011">
    <property type="entry name" value="O-fucosyltransferase 28"/>
    <property type="match status" value="1"/>
</dbReference>
<accession>A0AA88ULB6</accession>
<evidence type="ECO:0000313" key="16">
    <source>
        <dbReference type="Proteomes" id="UP001187471"/>
    </source>
</evidence>
<keyword evidence="16" id="KW-1185">Reference proteome</keyword>
<keyword evidence="5" id="KW-0808">Transferase</keyword>
<evidence type="ECO:0000256" key="3">
    <source>
        <dbReference type="ARBA" id="ARBA00007737"/>
    </source>
</evidence>
<dbReference type="GO" id="GO:0016020">
    <property type="term" value="C:membrane"/>
    <property type="evidence" value="ECO:0007669"/>
    <property type="project" value="UniProtKB-SubCell"/>
</dbReference>
<organism evidence="15 16">
    <name type="scientific">Escallonia rubra</name>
    <dbReference type="NCBI Taxonomy" id="112253"/>
    <lineage>
        <taxon>Eukaryota</taxon>
        <taxon>Viridiplantae</taxon>
        <taxon>Streptophyta</taxon>
        <taxon>Embryophyta</taxon>
        <taxon>Tracheophyta</taxon>
        <taxon>Spermatophyta</taxon>
        <taxon>Magnoliopsida</taxon>
        <taxon>eudicotyledons</taxon>
        <taxon>Gunneridae</taxon>
        <taxon>Pentapetalae</taxon>
        <taxon>asterids</taxon>
        <taxon>campanulids</taxon>
        <taxon>Escalloniales</taxon>
        <taxon>Escalloniaceae</taxon>
        <taxon>Escallonia</taxon>
    </lineage>
</organism>
<comment type="similarity">
    <text evidence="3">Belongs to the glycosyltransferase GT106 family.</text>
</comment>
<keyword evidence="12" id="KW-0119">Carbohydrate metabolism</keyword>
<comment type="subcellular location">
    <subcellularLocation>
        <location evidence="1">Membrane</location>
        <topology evidence="1">Single-pass type II membrane protein</topology>
    </subcellularLocation>
</comment>
<evidence type="ECO:0000256" key="2">
    <source>
        <dbReference type="ARBA" id="ARBA00004881"/>
    </source>
</evidence>
<evidence type="ECO:0000256" key="4">
    <source>
        <dbReference type="ARBA" id="ARBA00022676"/>
    </source>
</evidence>
<evidence type="ECO:0000256" key="6">
    <source>
        <dbReference type="ARBA" id="ARBA00022692"/>
    </source>
</evidence>
<dbReference type="InterPro" id="IPR024709">
    <property type="entry name" value="FucosylTrfase_pln"/>
</dbReference>
<evidence type="ECO:0000256" key="12">
    <source>
        <dbReference type="ARBA" id="ARBA00023277"/>
    </source>
</evidence>
<dbReference type="PIRSF" id="PIRSF009360">
    <property type="entry name" value="UCP009360"/>
    <property type="match status" value="1"/>
</dbReference>
<evidence type="ECO:0000256" key="5">
    <source>
        <dbReference type="ARBA" id="ARBA00022679"/>
    </source>
</evidence>
<reference evidence="15" key="1">
    <citation type="submission" date="2022-12" db="EMBL/GenBank/DDBJ databases">
        <title>Draft genome assemblies for two species of Escallonia (Escalloniales).</title>
        <authorList>
            <person name="Chanderbali A."/>
            <person name="Dervinis C."/>
            <person name="Anghel I."/>
            <person name="Soltis D."/>
            <person name="Soltis P."/>
            <person name="Zapata F."/>
        </authorList>
    </citation>
    <scope>NUCLEOTIDE SEQUENCE</scope>
    <source>
        <strain evidence="15">UCBG92.1500</strain>
        <tissue evidence="15">Leaf</tissue>
    </source>
</reference>
<dbReference type="GO" id="GO:0005737">
    <property type="term" value="C:cytoplasm"/>
    <property type="evidence" value="ECO:0007669"/>
    <property type="project" value="TreeGrafter"/>
</dbReference>
<evidence type="ECO:0000256" key="14">
    <source>
        <dbReference type="SAM" id="Phobius"/>
    </source>
</evidence>
<comment type="pathway">
    <text evidence="2">Glycan metabolism.</text>
</comment>
<gene>
    <name evidence="15" type="ORF">RJ640_008073</name>
</gene>
<dbReference type="GO" id="GO:0016757">
    <property type="term" value="F:glycosyltransferase activity"/>
    <property type="evidence" value="ECO:0007669"/>
    <property type="project" value="UniProtKB-KW"/>
</dbReference>
<keyword evidence="4" id="KW-0328">Glycosyltransferase</keyword>
<evidence type="ECO:0000256" key="11">
    <source>
        <dbReference type="ARBA" id="ARBA00023253"/>
    </source>
</evidence>
<evidence type="ECO:0000256" key="1">
    <source>
        <dbReference type="ARBA" id="ARBA00004606"/>
    </source>
</evidence>
<keyword evidence="8 14" id="KW-1133">Transmembrane helix</keyword>
<keyword evidence="10" id="KW-0325">Glycoprotein</keyword>
<dbReference type="InterPro" id="IPR019378">
    <property type="entry name" value="GDP-Fuc_O-FucTrfase"/>
</dbReference>
<sequence length="470" mass="54659">MFELKWYKVTRLRLGYLARVTIGKLQNVRRDRILLWAVLLIKFTVFIWICTTMAVLSGTFGQIRVPSLPTRWYENNGYLMVSSNGGLNQMRSGICDMVAIARYMNVTLLVPELDKDSFWKDRSEFKDVFDVDHFITSLENEVRIVKELPPDLKREVDNGTFHSMPPISWSNMSYYLNTILPQIQKYRLLHFQKTDARLANNDLPLDVQKFRCHVSYNALRFAPAIEKLGRKIVDTLRKKGPFLVLHLRYEMDMLAYSGCTEGCNDKEVQELTRMRYDIPRWKEKEINSTEKREAGLCPLTPEETFLTLRALGISKKMQIYVAAGDIYGGKRRLANIAKTFPNLVKKETLIPRSELLPFQNHSSQMAALDYIVSVESDIFLPTYGGHMAQVVEGHRRFLGFRKTIVPDRRRLVNLIDRYNTGTLKWARFSDLVKKAHATRTGKPLRRKVVPGFPKEEDYFWSNPQECLQAR</sequence>
<dbReference type="Proteomes" id="UP001187471">
    <property type="component" value="Unassembled WGS sequence"/>
</dbReference>
<evidence type="ECO:0000256" key="10">
    <source>
        <dbReference type="ARBA" id="ARBA00023180"/>
    </source>
</evidence>
<keyword evidence="7" id="KW-0735">Signal-anchor</keyword>
<protein>
    <recommendedName>
        <fullName evidence="13">O-fucosyltransferase family protein</fullName>
    </recommendedName>
</protein>
<evidence type="ECO:0000256" key="9">
    <source>
        <dbReference type="ARBA" id="ARBA00023136"/>
    </source>
</evidence>
<evidence type="ECO:0000256" key="13">
    <source>
        <dbReference type="ARBA" id="ARBA00030350"/>
    </source>
</evidence>
<keyword evidence="11" id="KW-0294">Fucose metabolism</keyword>